<dbReference type="OrthoDB" id="5513836at2"/>
<sequence length="204" mass="22198">MYQRTNIRQGMTVMSRDGVQIGRVVEVTVAGIVIQKGQFFFIRDFEVPLSDISKVQGDEIILLRDHAELRRADHEAEKHEGTAKGTVGVAGIAAPPPGEGLGLGPTDLTEARMDSAKFQDHGRYYLQPTGGSTPVTDVAQGLPDEEIRPAATPSEEAYHPIPHEPPLTERRAAGPGWDPLSVDEELEKEAPRTSGPDPKAPTRY</sequence>
<dbReference type="RefSeq" id="WP_044192948.1">
    <property type="nucleotide sequence ID" value="NZ_JMCB01000011.1"/>
</dbReference>
<evidence type="ECO:0000313" key="4">
    <source>
        <dbReference type="Proteomes" id="UP000028725"/>
    </source>
</evidence>
<protein>
    <recommendedName>
        <fullName evidence="2">PRC-barrel domain-containing protein</fullName>
    </recommendedName>
</protein>
<name>A0A085WEZ6_9BACT</name>
<accession>A0A085WEZ6</accession>
<dbReference type="Pfam" id="PF05239">
    <property type="entry name" value="PRC"/>
    <property type="match status" value="1"/>
</dbReference>
<comment type="caution">
    <text evidence="3">The sequence shown here is derived from an EMBL/GenBank/DDBJ whole genome shotgun (WGS) entry which is preliminary data.</text>
</comment>
<dbReference type="EMBL" id="JMCB01000011">
    <property type="protein sequence ID" value="KFE66259.1"/>
    <property type="molecule type" value="Genomic_DNA"/>
</dbReference>
<organism evidence="3 4">
    <name type="scientific">Hyalangium minutum</name>
    <dbReference type="NCBI Taxonomy" id="394096"/>
    <lineage>
        <taxon>Bacteria</taxon>
        <taxon>Pseudomonadati</taxon>
        <taxon>Myxococcota</taxon>
        <taxon>Myxococcia</taxon>
        <taxon>Myxococcales</taxon>
        <taxon>Cystobacterineae</taxon>
        <taxon>Archangiaceae</taxon>
        <taxon>Hyalangium</taxon>
    </lineage>
</organism>
<feature type="region of interest" description="Disordered" evidence="1">
    <location>
        <begin position="148"/>
        <end position="204"/>
    </location>
</feature>
<evidence type="ECO:0000313" key="3">
    <source>
        <dbReference type="EMBL" id="KFE66259.1"/>
    </source>
</evidence>
<feature type="compositionally biased region" description="Basic and acidic residues" evidence="1">
    <location>
        <begin position="156"/>
        <end position="172"/>
    </location>
</feature>
<gene>
    <name evidence="3" type="ORF">DB31_1324</name>
</gene>
<reference evidence="3 4" key="1">
    <citation type="submission" date="2014-04" db="EMBL/GenBank/DDBJ databases">
        <title>Genome assembly of Hyalangium minutum DSM 14724.</title>
        <authorList>
            <person name="Sharma G."/>
            <person name="Subramanian S."/>
        </authorList>
    </citation>
    <scope>NUCLEOTIDE SEQUENCE [LARGE SCALE GENOMIC DNA]</scope>
    <source>
        <strain evidence="3 4">DSM 14724</strain>
    </source>
</reference>
<keyword evidence="4" id="KW-1185">Reference proteome</keyword>
<evidence type="ECO:0000256" key="1">
    <source>
        <dbReference type="SAM" id="MobiDB-lite"/>
    </source>
</evidence>
<dbReference type="InterPro" id="IPR027275">
    <property type="entry name" value="PRC-brl_dom"/>
</dbReference>
<proteinExistence type="predicted"/>
<feature type="domain" description="PRC-barrel" evidence="2">
    <location>
        <begin position="10"/>
        <end position="64"/>
    </location>
</feature>
<dbReference type="AlphaFoldDB" id="A0A085WEZ6"/>
<dbReference type="STRING" id="394096.DB31_1324"/>
<dbReference type="Proteomes" id="UP000028725">
    <property type="component" value="Unassembled WGS sequence"/>
</dbReference>
<evidence type="ECO:0000259" key="2">
    <source>
        <dbReference type="Pfam" id="PF05239"/>
    </source>
</evidence>